<dbReference type="Pfam" id="PF02676">
    <property type="entry name" value="TYW3"/>
    <property type="match status" value="1"/>
</dbReference>
<feature type="domain" description="SAM-dependent methyltransferase TRM5/TYW2-type" evidence="10">
    <location>
        <begin position="745"/>
        <end position="1005"/>
    </location>
</feature>
<proteinExistence type="inferred from homology"/>
<dbReference type="CDD" id="cd02440">
    <property type="entry name" value="AdoMet_MTases"/>
    <property type="match status" value="1"/>
</dbReference>
<feature type="region of interest" description="Disordered" evidence="9">
    <location>
        <begin position="1013"/>
        <end position="1062"/>
    </location>
</feature>
<comment type="similarity">
    <text evidence="2">Belongs to the JARID1 histone demethylase family.</text>
</comment>
<evidence type="ECO:0000256" key="2">
    <source>
        <dbReference type="ARBA" id="ARBA00006801"/>
    </source>
</evidence>
<protein>
    <recommendedName>
        <fullName evidence="10">SAM-dependent methyltransferase TRM5/TYW2-type domain-containing protein</fullName>
    </recommendedName>
</protein>
<dbReference type="Gene3D" id="3.30.1960.10">
    <property type="entry name" value="tRNA wybutosine-synthesizing-like"/>
    <property type="match status" value="1"/>
</dbReference>
<dbReference type="InterPro" id="IPR029063">
    <property type="entry name" value="SAM-dependent_MTases_sf"/>
</dbReference>
<keyword evidence="12" id="KW-1185">Reference proteome</keyword>
<dbReference type="PROSITE" id="PS51684">
    <property type="entry name" value="SAM_MT_TRM5_TYW2"/>
    <property type="match status" value="1"/>
</dbReference>
<dbReference type="InterPro" id="IPR036602">
    <property type="entry name" value="tRNA_yW-synthesising-like_sf"/>
</dbReference>
<dbReference type="InterPro" id="IPR015915">
    <property type="entry name" value="Kelch-typ_b-propeller"/>
</dbReference>
<dbReference type="Pfam" id="PF13621">
    <property type="entry name" value="Cupin_8"/>
    <property type="match status" value="1"/>
</dbReference>
<dbReference type="SUPFAM" id="SSF117281">
    <property type="entry name" value="Kelch motif"/>
    <property type="match status" value="1"/>
</dbReference>
<dbReference type="InterPro" id="IPR056743">
    <property type="entry name" value="TRM5-TYW2-like_MTfase"/>
</dbReference>
<dbReference type="InterPro" id="IPR056744">
    <property type="entry name" value="TRM5/TYW2-like_N"/>
</dbReference>
<dbReference type="Gene3D" id="6.10.140.1470">
    <property type="match status" value="1"/>
</dbReference>
<dbReference type="InterPro" id="IPR003827">
    <property type="entry name" value="tRNA_yW-synthesising"/>
</dbReference>
<dbReference type="PANTHER" id="PTHR23245">
    <property type="entry name" value="TRNA METHYLTRANSFERASE"/>
    <property type="match status" value="1"/>
</dbReference>
<keyword evidence="5" id="KW-0949">S-adenosyl-L-methionine</keyword>
<dbReference type="InterPro" id="IPR041667">
    <property type="entry name" value="Cupin_8"/>
</dbReference>
<evidence type="ECO:0000256" key="3">
    <source>
        <dbReference type="ARBA" id="ARBA00022603"/>
    </source>
</evidence>
<evidence type="ECO:0000256" key="6">
    <source>
        <dbReference type="ARBA" id="ARBA00022694"/>
    </source>
</evidence>
<keyword evidence="4" id="KW-0808">Transferase</keyword>
<gene>
    <name evidence="11" type="ORF">WJX75_007384</name>
</gene>
<name>A0ABR2YYM2_9CHLO</name>
<evidence type="ECO:0000256" key="7">
    <source>
        <dbReference type="ARBA" id="ARBA00049202"/>
    </source>
</evidence>
<dbReference type="Gene3D" id="2.60.120.650">
    <property type="entry name" value="Cupin"/>
    <property type="match status" value="1"/>
</dbReference>
<organism evidence="11 12">
    <name type="scientific">Coccomyxa subellipsoidea</name>
    <dbReference type="NCBI Taxonomy" id="248742"/>
    <lineage>
        <taxon>Eukaryota</taxon>
        <taxon>Viridiplantae</taxon>
        <taxon>Chlorophyta</taxon>
        <taxon>core chlorophytes</taxon>
        <taxon>Trebouxiophyceae</taxon>
        <taxon>Trebouxiophyceae incertae sedis</taxon>
        <taxon>Coccomyxaceae</taxon>
        <taxon>Coccomyxa</taxon>
    </lineage>
</organism>
<accession>A0ABR2YYM2</accession>
<dbReference type="SUPFAM" id="SSF51197">
    <property type="entry name" value="Clavaminate synthase-like"/>
    <property type="match status" value="1"/>
</dbReference>
<dbReference type="Gene3D" id="2.120.10.80">
    <property type="entry name" value="Kelch-type beta propeller"/>
    <property type="match status" value="2"/>
</dbReference>
<evidence type="ECO:0000256" key="1">
    <source>
        <dbReference type="ARBA" id="ARBA00004797"/>
    </source>
</evidence>
<evidence type="ECO:0000313" key="11">
    <source>
        <dbReference type="EMBL" id="KAK9916815.1"/>
    </source>
</evidence>
<evidence type="ECO:0000313" key="12">
    <source>
        <dbReference type="Proteomes" id="UP001491310"/>
    </source>
</evidence>
<dbReference type="SUPFAM" id="SSF111278">
    <property type="entry name" value="SSo0622-like"/>
    <property type="match status" value="1"/>
</dbReference>
<comment type="catalytic activity">
    <reaction evidence="8">
        <text>4-demethylwyosine(37) in tRNA(Phe) + S-adenosyl-L-methionine = 4-demethyl-7-[(3S)-3-amino-3-carboxypropyl]wyosine(37) in tRNA(Phe) + S-methyl-5'-thioadenosine + H(+)</text>
        <dbReference type="Rhea" id="RHEA:36355"/>
        <dbReference type="Rhea" id="RHEA-COMP:10164"/>
        <dbReference type="Rhea" id="RHEA-COMP:10378"/>
        <dbReference type="ChEBI" id="CHEBI:15378"/>
        <dbReference type="ChEBI" id="CHEBI:17509"/>
        <dbReference type="ChEBI" id="CHEBI:59789"/>
        <dbReference type="ChEBI" id="CHEBI:64315"/>
        <dbReference type="ChEBI" id="CHEBI:73550"/>
        <dbReference type="EC" id="2.5.1.114"/>
    </reaction>
</comment>
<sequence length="1348" mass="144839">MQCRSFLRTLQGAPVESQGELRKEVLNKITAALLDKNNGDKSRAGGVDAPIADLVALLNAWPNIFTTSSCSGRVSVFAEPTDATRAAGKKGGEWIYVTHGIADADEIISLVQSGCSNGAPLIFRFEPFILAAEARTAADAQHLIRCARDAGYRESGVTGDESSRVIAGIRCSIRLEVPLTDGKQLLVPPEYLRHLTSLANDKMQLNWARAERFRALFRQQFLAQGPPVAHFGIQKSVQGGAVAHEMPHPNGVSGDGSHTRPLVTAVAGEEAAGLRAEPETKPGEDLERLNALRSRQCAILEQLGKLRQDQKELSAPVTSPGPVWRTAPLYAHGIPPAAIRRWGHSMVPLGSKLVIFGGYGGAGAHRRMADVLVYDVPSGTVRQLPISGPGPPVRMSHVAATLSASMLVHGGRAAPDQALGDLWLLDLSAKRSSSAAHVGREASAQWVCVDAEGIPPAPRHRHSAVSVGGSLKSGRIVIFGGMGAGNVLEDVWELRLRGKRWHWGELTCTGAVPGPRHSHAAAVSSNTMYVYGGVRDCGQAIVGSMHALDLGSLFWRLITFDSSIPRPPPLFSHTLTAVGRDRLVLIGGCPEQDPGEVYMFQVQSQSWMLTTAAAEAGCRPVPEAKGFKDALKSAEGLNRKNHSLVCDGGASIALPVTDACAKNLLSATGQGQGIIRNGKELGSPRMIAEAIAEGRLKVCRMPLAGAKVLRSPGERLVQTAHQLLSMAGVTSARVDELLVEVPRKWERLGDLVLVPADSFRAPEWAALGQALWTAVSAALSTDRLARQAPVANTGTRDSQAVLLEGADGWTRHLEGGVAYSLDVTRCMFSSGNVTERARMGRLPCTKETIVDLFAGIGYYTLPLLVHARAAKVTACEWNPAAVEALRRNLLDNHCADKCEVLHGDCRQLAPQGVADRVLLGLLPSSRDGWRASLGALRPTTGGWLHLHHNVKDSEEAAWIANTQAELERLSQELGREWRVLVRHVERVKWYAPHIRHLVLDVECRPDKASAQQLLSSESPVMTAPCMDDGADEKLTAPPPTQIPVPQGKKTSSADSPSEANGSHAAVKVVATAGSGAVAVYSNMTREGFAHVTAVKEPAVLKGLDLGPAVDRWSGAYLKSLPTSSTTLVSVHVCPDPSGRLDFVHKNFKFHTMPLAELVGRCESPGEFPPLIAPDERYYLRSIGTNPRKEPSDIAAAFPDLAADLKVPQLFPSDRLFSSVLRISSGGLRLWTHFDVMDNLLCQIRGTKRIRLWPPLEEAKLYMTGSSSEVTDIDRPDPAKYPLFTSAAYVDCMLHPGDVLDPPAAEAAAAAVEAAGKVLSQLPPHYLTFYGQRCLRQLAATAGFKGRFV</sequence>
<evidence type="ECO:0000256" key="5">
    <source>
        <dbReference type="ARBA" id="ARBA00022691"/>
    </source>
</evidence>
<dbReference type="EMBL" id="JALJOT010000003">
    <property type="protein sequence ID" value="KAK9916815.1"/>
    <property type="molecule type" value="Genomic_DNA"/>
</dbReference>
<dbReference type="Pfam" id="PF02475">
    <property type="entry name" value="TRM5-TYW2_MTfase"/>
    <property type="match status" value="1"/>
</dbReference>
<evidence type="ECO:0000256" key="9">
    <source>
        <dbReference type="SAM" id="MobiDB-lite"/>
    </source>
</evidence>
<dbReference type="Pfam" id="PF25133">
    <property type="entry name" value="TYW2_N_2"/>
    <property type="match status" value="1"/>
</dbReference>
<evidence type="ECO:0000256" key="8">
    <source>
        <dbReference type="ARBA" id="ARBA00049400"/>
    </source>
</evidence>
<keyword evidence="6" id="KW-0819">tRNA processing</keyword>
<evidence type="ECO:0000256" key="4">
    <source>
        <dbReference type="ARBA" id="ARBA00022679"/>
    </source>
</evidence>
<dbReference type="Proteomes" id="UP001491310">
    <property type="component" value="Unassembled WGS sequence"/>
</dbReference>
<dbReference type="Pfam" id="PF24681">
    <property type="entry name" value="Kelch_KLHDC2_KLHL20_DRC7"/>
    <property type="match status" value="2"/>
</dbReference>
<comment type="catalytic activity">
    <reaction evidence="7">
        <text>4-demethyl-7-[(3S)-3-amino-3-carboxypropyl]wyosine(37) in tRNA(Phe) + S-adenosyl-L-methionine = 7-[(3S)-3-amino-3-carboxypropyl]wyosine(37) in tRNA(Phe) + S-adenosyl-L-homocysteine + H(+)</text>
        <dbReference type="Rhea" id="RHEA:36635"/>
        <dbReference type="Rhea" id="RHEA-COMP:10378"/>
        <dbReference type="Rhea" id="RHEA-COMP:10379"/>
        <dbReference type="ChEBI" id="CHEBI:15378"/>
        <dbReference type="ChEBI" id="CHEBI:57856"/>
        <dbReference type="ChEBI" id="CHEBI:59789"/>
        <dbReference type="ChEBI" id="CHEBI:73543"/>
        <dbReference type="ChEBI" id="CHEBI:73550"/>
        <dbReference type="EC" id="2.1.1.282"/>
    </reaction>
</comment>
<comment type="caution">
    <text evidence="11">The sequence shown here is derived from an EMBL/GenBank/DDBJ whole genome shotgun (WGS) entry which is preliminary data.</text>
</comment>
<evidence type="ECO:0000259" key="10">
    <source>
        <dbReference type="PROSITE" id="PS51684"/>
    </source>
</evidence>
<dbReference type="Gene3D" id="3.40.50.150">
    <property type="entry name" value="Vaccinia Virus protein VP39"/>
    <property type="match status" value="1"/>
</dbReference>
<dbReference type="SUPFAM" id="SSF53335">
    <property type="entry name" value="S-adenosyl-L-methionine-dependent methyltransferases"/>
    <property type="match status" value="1"/>
</dbReference>
<dbReference type="PANTHER" id="PTHR23245:SF25">
    <property type="entry name" value="TRNA WYBUTOSINE-SYNTHESIZING PROTEIN 2 HOMOLOG"/>
    <property type="match status" value="1"/>
</dbReference>
<reference evidence="11 12" key="1">
    <citation type="journal article" date="2024" name="Nat. Commun.">
        <title>Phylogenomics reveals the evolutionary origins of lichenization in chlorophyte algae.</title>
        <authorList>
            <person name="Puginier C."/>
            <person name="Libourel C."/>
            <person name="Otte J."/>
            <person name="Skaloud P."/>
            <person name="Haon M."/>
            <person name="Grisel S."/>
            <person name="Petersen M."/>
            <person name="Berrin J.G."/>
            <person name="Delaux P.M."/>
            <person name="Dal Grande F."/>
            <person name="Keller J."/>
        </authorList>
    </citation>
    <scope>NUCLEOTIDE SEQUENCE [LARGE SCALE GENOMIC DNA]</scope>
    <source>
        <strain evidence="11 12">SAG 216-7</strain>
    </source>
</reference>
<feature type="compositionally biased region" description="Polar residues" evidence="9">
    <location>
        <begin position="1048"/>
        <end position="1060"/>
    </location>
</feature>
<dbReference type="InterPro" id="IPR030382">
    <property type="entry name" value="MeTrfase_TRM5/TYW2"/>
</dbReference>
<keyword evidence="3" id="KW-0489">Methyltransferase</keyword>
<comment type="pathway">
    <text evidence="1">tRNA modification; wybutosine-tRNA(Phe) biosynthesis.</text>
</comment>